<keyword evidence="3" id="KW-0808">Transferase</keyword>
<evidence type="ECO:0000256" key="4">
    <source>
        <dbReference type="ARBA" id="ARBA00022960"/>
    </source>
</evidence>
<dbReference type="EMBL" id="UASS01000002">
    <property type="protein sequence ID" value="SPX59691.1"/>
    <property type="molecule type" value="Genomic_DNA"/>
</dbReference>
<feature type="active site" description="Proton donor/acceptor" evidence="7">
    <location>
        <position position="186"/>
    </location>
</feature>
<evidence type="ECO:0000313" key="9">
    <source>
        <dbReference type="EMBL" id="KTC95264.1"/>
    </source>
</evidence>
<dbReference type="Proteomes" id="UP000054698">
    <property type="component" value="Unassembled WGS sequence"/>
</dbReference>
<evidence type="ECO:0000313" key="11">
    <source>
        <dbReference type="Proteomes" id="UP000054698"/>
    </source>
</evidence>
<keyword evidence="6 7" id="KW-0961">Cell wall biogenesis/degradation</keyword>
<dbReference type="UniPathway" id="UPA00219"/>
<dbReference type="Pfam" id="PF03734">
    <property type="entry name" value="YkuD"/>
    <property type="match status" value="1"/>
</dbReference>
<dbReference type="InterPro" id="IPR005490">
    <property type="entry name" value="LD_TPept_cat_dom"/>
</dbReference>
<evidence type="ECO:0000256" key="2">
    <source>
        <dbReference type="ARBA" id="ARBA00005992"/>
    </source>
</evidence>
<evidence type="ECO:0000313" key="12">
    <source>
        <dbReference type="Proteomes" id="UP000251942"/>
    </source>
</evidence>
<name>A0A0W0TI54_9GAMM</name>
<protein>
    <submittedName>
        <fullName evidence="10">Uncharacterized protein conserved in bacteria</fullName>
    </submittedName>
</protein>
<dbReference type="GO" id="GO:0004180">
    <property type="term" value="F:carboxypeptidase activity"/>
    <property type="evidence" value="ECO:0007669"/>
    <property type="project" value="UniProtKB-ARBA"/>
</dbReference>
<comment type="similarity">
    <text evidence="2">Belongs to the YkuD family.</text>
</comment>
<evidence type="ECO:0000256" key="7">
    <source>
        <dbReference type="PROSITE-ProRule" id="PRU01373"/>
    </source>
</evidence>
<dbReference type="GO" id="GO:0071555">
    <property type="term" value="P:cell wall organization"/>
    <property type="evidence" value="ECO:0007669"/>
    <property type="project" value="UniProtKB-UniRule"/>
</dbReference>
<dbReference type="AlphaFoldDB" id="A0A0W0TI54"/>
<evidence type="ECO:0000313" key="10">
    <source>
        <dbReference type="EMBL" id="SPX59691.1"/>
    </source>
</evidence>
<comment type="pathway">
    <text evidence="1 7">Cell wall biogenesis; peptidoglycan biosynthesis.</text>
</comment>
<gene>
    <name evidence="9" type="ORF">Lfee_2928</name>
    <name evidence="10" type="ORF">NCTC12022_00402</name>
</gene>
<organism evidence="9 11">
    <name type="scientific">Legionella feeleii</name>
    <dbReference type="NCBI Taxonomy" id="453"/>
    <lineage>
        <taxon>Bacteria</taxon>
        <taxon>Pseudomonadati</taxon>
        <taxon>Pseudomonadota</taxon>
        <taxon>Gammaproteobacteria</taxon>
        <taxon>Legionellales</taxon>
        <taxon>Legionellaceae</taxon>
        <taxon>Legionella</taxon>
    </lineage>
</organism>
<dbReference type="PANTHER" id="PTHR38589">
    <property type="entry name" value="BLR0621 PROTEIN"/>
    <property type="match status" value="1"/>
</dbReference>
<reference evidence="10 12" key="2">
    <citation type="submission" date="2018-06" db="EMBL/GenBank/DDBJ databases">
        <authorList>
            <consortium name="Pathogen Informatics"/>
            <person name="Doyle S."/>
        </authorList>
    </citation>
    <scope>NUCLEOTIDE SEQUENCE [LARGE SCALE GENOMIC DNA]</scope>
    <source>
        <strain evidence="10 12">NCTC12022</strain>
    </source>
</reference>
<evidence type="ECO:0000256" key="6">
    <source>
        <dbReference type="ARBA" id="ARBA00023316"/>
    </source>
</evidence>
<reference evidence="9 11" key="1">
    <citation type="submission" date="2015-11" db="EMBL/GenBank/DDBJ databases">
        <title>Genomic analysis of 38 Legionella species identifies large and diverse effector repertoires.</title>
        <authorList>
            <person name="Burstein D."/>
            <person name="Amaro F."/>
            <person name="Zusman T."/>
            <person name="Lifshitz Z."/>
            <person name="Cohen O."/>
            <person name="Gilbert J.A."/>
            <person name="Pupko T."/>
            <person name="Shuman H.A."/>
            <person name="Segal G."/>
        </authorList>
    </citation>
    <scope>NUCLEOTIDE SEQUENCE [LARGE SCALE GENOMIC DNA]</scope>
    <source>
        <strain evidence="9 11">WO-44C</strain>
    </source>
</reference>
<dbReference type="PROSITE" id="PS52029">
    <property type="entry name" value="LD_TPASE"/>
    <property type="match status" value="1"/>
</dbReference>
<dbReference type="GO" id="GO:0008360">
    <property type="term" value="P:regulation of cell shape"/>
    <property type="evidence" value="ECO:0007669"/>
    <property type="project" value="UniProtKB-UniRule"/>
</dbReference>
<dbReference type="SUPFAM" id="SSF141523">
    <property type="entry name" value="L,D-transpeptidase catalytic domain-like"/>
    <property type="match status" value="1"/>
</dbReference>
<sequence length="224" mass="24805">MRYKLIIALLAIAFAILMIEKSKQSSSENCQKLVSTMKLQDLPLSTSQLIIVKSKDGFKAEMSICQREGTMWQDTMPPFPVVIGKAGVASLGEKKEGDMKTPAGLYSLGPAFGSQPLALEMDYKYITAEDKFVDDVNSKSYNTWVNGKTDAKSYESMLIDEYKMGLVINYNTDPVIPGAGSAIFIHLLTSSDTGTHGCVAMDNQHLSILLHWLDKKQQPYIHID</sequence>
<dbReference type="STRING" id="453.Lfee_2928"/>
<evidence type="ECO:0000256" key="3">
    <source>
        <dbReference type="ARBA" id="ARBA00022679"/>
    </source>
</evidence>
<dbReference type="GO" id="GO:0009252">
    <property type="term" value="P:peptidoglycan biosynthetic process"/>
    <property type="evidence" value="ECO:0007669"/>
    <property type="project" value="UniProtKB-UniPathway"/>
</dbReference>
<keyword evidence="11" id="KW-1185">Reference proteome</keyword>
<keyword evidence="5 7" id="KW-0573">Peptidoglycan synthesis</keyword>
<dbReference type="PATRIC" id="fig|453.4.peg.3200"/>
<accession>A0A0W0TI54</accession>
<dbReference type="EMBL" id="LNYB01000085">
    <property type="protein sequence ID" value="KTC95264.1"/>
    <property type="molecule type" value="Genomic_DNA"/>
</dbReference>
<dbReference type="RefSeq" id="WP_058447732.1">
    <property type="nucleotide sequence ID" value="NZ_CAAAHT010000004.1"/>
</dbReference>
<proteinExistence type="inferred from homology"/>
<dbReference type="Proteomes" id="UP000251942">
    <property type="component" value="Unassembled WGS sequence"/>
</dbReference>
<dbReference type="GO" id="GO:0016740">
    <property type="term" value="F:transferase activity"/>
    <property type="evidence" value="ECO:0007669"/>
    <property type="project" value="UniProtKB-KW"/>
</dbReference>
<evidence type="ECO:0000256" key="5">
    <source>
        <dbReference type="ARBA" id="ARBA00022984"/>
    </source>
</evidence>
<evidence type="ECO:0000256" key="1">
    <source>
        <dbReference type="ARBA" id="ARBA00004752"/>
    </source>
</evidence>
<feature type="domain" description="L,D-TPase catalytic" evidence="8">
    <location>
        <begin position="51"/>
        <end position="224"/>
    </location>
</feature>
<dbReference type="CDD" id="cd16913">
    <property type="entry name" value="YkuD_like"/>
    <property type="match status" value="1"/>
</dbReference>
<dbReference type="PANTHER" id="PTHR38589:SF1">
    <property type="entry name" value="BLR0621 PROTEIN"/>
    <property type="match status" value="1"/>
</dbReference>
<feature type="active site" description="Nucleophile" evidence="7">
    <location>
        <position position="198"/>
    </location>
</feature>
<dbReference type="InterPro" id="IPR038063">
    <property type="entry name" value="Transpep_catalytic_dom"/>
</dbReference>
<keyword evidence="4 7" id="KW-0133">Cell shape</keyword>
<evidence type="ECO:0000259" key="8">
    <source>
        <dbReference type="PROSITE" id="PS52029"/>
    </source>
</evidence>